<gene>
    <name evidence="2" type="ORF">Shyd_66280</name>
</gene>
<dbReference type="Proteomes" id="UP001052739">
    <property type="component" value="Unassembled WGS sequence"/>
</dbReference>
<protein>
    <submittedName>
        <fullName evidence="2">Uncharacterized protein</fullName>
    </submittedName>
</protein>
<sequence>MTTIYVSRSSFTTVLDGIPIVVRRGATVREGHPLLAQHPELFGVYKPDFEYTPPAPEPEPEKRVPPPSPPAKKAAPALPKRRPSEE</sequence>
<keyword evidence="3" id="KW-1185">Reference proteome</keyword>
<evidence type="ECO:0000313" key="2">
    <source>
        <dbReference type="EMBL" id="GHI25257.1"/>
    </source>
</evidence>
<reference evidence="2" key="1">
    <citation type="submission" date="2024-05" db="EMBL/GenBank/DDBJ databases">
        <title>Whole genome shotgun sequence of Streptomyces hydrogenans NBRC 13475.</title>
        <authorList>
            <person name="Komaki H."/>
            <person name="Tamura T."/>
        </authorList>
    </citation>
    <scope>NUCLEOTIDE SEQUENCE</scope>
    <source>
        <strain evidence="2">NBRC 13475</strain>
    </source>
</reference>
<dbReference type="EMBL" id="BNDW01000068">
    <property type="protein sequence ID" value="GHI25257.1"/>
    <property type="molecule type" value="Genomic_DNA"/>
</dbReference>
<dbReference type="RefSeq" id="WP_190222725.1">
    <property type="nucleotide sequence ID" value="NZ_BNBS01000020.1"/>
</dbReference>
<feature type="region of interest" description="Disordered" evidence="1">
    <location>
        <begin position="46"/>
        <end position="86"/>
    </location>
</feature>
<proteinExistence type="predicted"/>
<accession>A0ABQ3PJS4</accession>
<comment type="caution">
    <text evidence="2">The sequence shown here is derived from an EMBL/GenBank/DDBJ whole genome shotgun (WGS) entry which is preliminary data.</text>
</comment>
<organism evidence="2 3">
    <name type="scientific">Streptomyces hydrogenans</name>
    <dbReference type="NCBI Taxonomy" id="1873719"/>
    <lineage>
        <taxon>Bacteria</taxon>
        <taxon>Bacillati</taxon>
        <taxon>Actinomycetota</taxon>
        <taxon>Actinomycetes</taxon>
        <taxon>Kitasatosporales</taxon>
        <taxon>Streptomycetaceae</taxon>
        <taxon>Streptomyces</taxon>
    </lineage>
</organism>
<evidence type="ECO:0000256" key="1">
    <source>
        <dbReference type="SAM" id="MobiDB-lite"/>
    </source>
</evidence>
<name>A0ABQ3PJS4_9ACTN</name>
<evidence type="ECO:0000313" key="3">
    <source>
        <dbReference type="Proteomes" id="UP001052739"/>
    </source>
</evidence>